<gene>
    <name evidence="7" type="ORF">H9964_03650</name>
</gene>
<reference evidence="7" key="1">
    <citation type="journal article" date="2021" name="PeerJ">
        <title>Extensive microbial diversity within the chicken gut microbiome revealed by metagenomics and culture.</title>
        <authorList>
            <person name="Gilroy R."/>
            <person name="Ravi A."/>
            <person name="Getino M."/>
            <person name="Pursley I."/>
            <person name="Horton D.L."/>
            <person name="Alikhan N.F."/>
            <person name="Baker D."/>
            <person name="Gharbi K."/>
            <person name="Hall N."/>
            <person name="Watson M."/>
            <person name="Adriaenssens E.M."/>
            <person name="Foster-Nyarko E."/>
            <person name="Jarju S."/>
            <person name="Secka A."/>
            <person name="Antonio M."/>
            <person name="Oren A."/>
            <person name="Chaudhuri R.R."/>
            <person name="La Ragione R."/>
            <person name="Hildebrand F."/>
            <person name="Pallen M.J."/>
        </authorList>
    </citation>
    <scope>NUCLEOTIDE SEQUENCE</scope>
    <source>
        <strain evidence="7">ChiW7-2402</strain>
    </source>
</reference>
<name>A0A9D2G5L8_9FIRM</name>
<dbReference type="Gene3D" id="3.40.50.300">
    <property type="entry name" value="P-loop containing nucleotide triphosphate hydrolases"/>
    <property type="match status" value="2"/>
</dbReference>
<dbReference type="GO" id="GO:0016787">
    <property type="term" value="F:hydrolase activity"/>
    <property type="evidence" value="ECO:0007669"/>
    <property type="project" value="UniProtKB-UniRule"/>
</dbReference>
<evidence type="ECO:0000313" key="7">
    <source>
        <dbReference type="EMBL" id="HIZ72657.1"/>
    </source>
</evidence>
<dbReference type="GO" id="GO:0005829">
    <property type="term" value="C:cytosol"/>
    <property type="evidence" value="ECO:0007669"/>
    <property type="project" value="TreeGrafter"/>
</dbReference>
<dbReference type="GO" id="GO:0000725">
    <property type="term" value="P:recombinational repair"/>
    <property type="evidence" value="ECO:0007669"/>
    <property type="project" value="TreeGrafter"/>
</dbReference>
<dbReference type="PANTHER" id="PTHR11070">
    <property type="entry name" value="UVRD / RECB / PCRA DNA HELICASE FAMILY MEMBER"/>
    <property type="match status" value="1"/>
</dbReference>
<feature type="domain" description="UvrD-like helicase ATP-binding" evidence="6">
    <location>
        <begin position="229"/>
        <end position="667"/>
    </location>
</feature>
<evidence type="ECO:0000256" key="5">
    <source>
        <dbReference type="PROSITE-ProRule" id="PRU00560"/>
    </source>
</evidence>
<evidence type="ECO:0000256" key="4">
    <source>
        <dbReference type="ARBA" id="ARBA00022840"/>
    </source>
</evidence>
<dbReference type="InterPro" id="IPR014016">
    <property type="entry name" value="UvrD-like_ATP-bd"/>
</dbReference>
<comment type="caution">
    <text evidence="7">The sequence shown here is derived from an EMBL/GenBank/DDBJ whole genome shotgun (WGS) entry which is preliminary data.</text>
</comment>
<dbReference type="PANTHER" id="PTHR11070:SF17">
    <property type="entry name" value="DNA HELICASE IV"/>
    <property type="match status" value="1"/>
</dbReference>
<dbReference type="GO" id="GO:0003677">
    <property type="term" value="F:DNA binding"/>
    <property type="evidence" value="ECO:0007669"/>
    <property type="project" value="InterPro"/>
</dbReference>
<dbReference type="InterPro" id="IPR000212">
    <property type="entry name" value="DNA_helicase_UvrD/REP"/>
</dbReference>
<protein>
    <submittedName>
        <fullName evidence="7">UvrD-helicase domain-containing protein</fullName>
    </submittedName>
</protein>
<dbReference type="EMBL" id="DXBB01000058">
    <property type="protein sequence ID" value="HIZ72657.1"/>
    <property type="molecule type" value="Genomic_DNA"/>
</dbReference>
<keyword evidence="3 5" id="KW-0347">Helicase</keyword>
<dbReference type="Pfam" id="PF00580">
    <property type="entry name" value="UvrD-helicase"/>
    <property type="match status" value="2"/>
</dbReference>
<sequence>MKQETIDKLKKMLDPQRDADKEWYLALLDEEGQLNYEKEHLDAVLRMLRFYYLSRLQHRIREIEAEMERLRAQEGYSAGEYCELLEKQAEKQEVQKKLDSYKCYFVEPYFARIDVVDDKEGYNSYYIGKKGDVNLEIVDWRAPLAVRYYQKSRVDFTINEYEYHTVLRRALSVKNGRVLSFRNEYLSVRDHLTPEEIGGRDEEILFDPYLRSILKDRKDDFTVRDIIETIQEKQFEIITRPERESFVLQGCAGSGKTMILLHRLSYLMYNNESLRPRDVLVITPSDSFNAFIDELSKVLELQKVRTITLQRYYLQVLKNEGIELKYSGGAETKEYLAWLYSDAFPKELEKDIGKLYGDIFGLFTGRECRSVAEEVFASCKRRHELYARVKNASVRIRRAVLGEMKENKEGGFYFTKPMRGLMSSLVQVQDFLSFVLTEEERSPDYFFRQFADFFSCAKDFSAHANAVFDRAAEDLSALKETIGKEIVDLKRYRQKGPEGEYYSYADRIAAREELKEEADRIAGVVEEMREGVDLFGEFFAVIRLFGVCADLGKCRNALDVSRWLYRHTVKTYKKRFSLTGVYPSDAYALCCALSKAGRNLTPRYGLVFIDEGQDISHTEYELLRTIHSDAAFNVFGDLKQNITPWRGLTQWEPFDNYFELDVNYRNTNEIVSFVAGNLSVKMQPIGMTGSEVEHIPLKRVAAWFRGKQGLKAVIVREEDLPLFEKRGFGRLSAQGASKTRINVMTVFESKGLEFSAVAVLDRGMTEHEKYIAYTRALRDLAVIDC</sequence>
<evidence type="ECO:0000256" key="3">
    <source>
        <dbReference type="ARBA" id="ARBA00022806"/>
    </source>
</evidence>
<organism evidence="7 8">
    <name type="scientific">Candidatus Gallimonas intestinavium</name>
    <dbReference type="NCBI Taxonomy" id="2838603"/>
    <lineage>
        <taxon>Bacteria</taxon>
        <taxon>Bacillati</taxon>
        <taxon>Bacillota</taxon>
        <taxon>Clostridia</taxon>
        <taxon>Candidatus Gallimonas</taxon>
    </lineage>
</organism>
<dbReference type="SUPFAM" id="SSF52540">
    <property type="entry name" value="P-loop containing nucleoside triphosphate hydrolases"/>
    <property type="match status" value="1"/>
</dbReference>
<dbReference type="InterPro" id="IPR027417">
    <property type="entry name" value="P-loop_NTPase"/>
</dbReference>
<feature type="binding site" evidence="5">
    <location>
        <begin position="250"/>
        <end position="257"/>
    </location>
    <ligand>
        <name>ATP</name>
        <dbReference type="ChEBI" id="CHEBI:30616"/>
    </ligand>
</feature>
<dbReference type="AlphaFoldDB" id="A0A9D2G5L8"/>
<reference evidence="7" key="2">
    <citation type="submission" date="2021-04" db="EMBL/GenBank/DDBJ databases">
        <authorList>
            <person name="Gilroy R."/>
        </authorList>
    </citation>
    <scope>NUCLEOTIDE SEQUENCE</scope>
    <source>
        <strain evidence="7">ChiW7-2402</strain>
    </source>
</reference>
<keyword evidence="1 5" id="KW-0547">Nucleotide-binding</keyword>
<keyword evidence="2 5" id="KW-0378">Hydrolase</keyword>
<evidence type="ECO:0000256" key="2">
    <source>
        <dbReference type="ARBA" id="ARBA00022801"/>
    </source>
</evidence>
<dbReference type="Proteomes" id="UP000824102">
    <property type="component" value="Unassembled WGS sequence"/>
</dbReference>
<dbReference type="PROSITE" id="PS51198">
    <property type="entry name" value="UVRD_HELICASE_ATP_BIND"/>
    <property type="match status" value="1"/>
</dbReference>
<dbReference type="GO" id="GO:0005524">
    <property type="term" value="F:ATP binding"/>
    <property type="evidence" value="ECO:0007669"/>
    <property type="project" value="UniProtKB-UniRule"/>
</dbReference>
<evidence type="ECO:0000259" key="6">
    <source>
        <dbReference type="PROSITE" id="PS51198"/>
    </source>
</evidence>
<evidence type="ECO:0000256" key="1">
    <source>
        <dbReference type="ARBA" id="ARBA00022741"/>
    </source>
</evidence>
<accession>A0A9D2G5L8</accession>
<proteinExistence type="predicted"/>
<keyword evidence="4 5" id="KW-0067">ATP-binding</keyword>
<evidence type="ECO:0000313" key="8">
    <source>
        <dbReference type="Proteomes" id="UP000824102"/>
    </source>
</evidence>
<dbReference type="GO" id="GO:0043138">
    <property type="term" value="F:3'-5' DNA helicase activity"/>
    <property type="evidence" value="ECO:0007669"/>
    <property type="project" value="TreeGrafter"/>
</dbReference>